<feature type="transmembrane region" description="Helical" evidence="1">
    <location>
        <begin position="81"/>
        <end position="103"/>
    </location>
</feature>
<reference evidence="3" key="3">
    <citation type="submission" date="2016-03" db="UniProtKB">
        <authorList>
            <consortium name="EnsemblProtists"/>
        </authorList>
    </citation>
    <scope>IDENTIFICATION</scope>
</reference>
<evidence type="ECO:0000256" key="1">
    <source>
        <dbReference type="SAM" id="Phobius"/>
    </source>
</evidence>
<reference evidence="4" key="2">
    <citation type="submission" date="2012-11" db="EMBL/GenBank/DDBJ databases">
        <authorList>
            <person name="Kuo A."/>
            <person name="Curtis B.A."/>
            <person name="Tanifuji G."/>
            <person name="Burki F."/>
            <person name="Gruber A."/>
            <person name="Irimia M."/>
            <person name="Maruyama S."/>
            <person name="Arias M.C."/>
            <person name="Ball S.G."/>
            <person name="Gile G.H."/>
            <person name="Hirakawa Y."/>
            <person name="Hopkins J.F."/>
            <person name="Rensing S.A."/>
            <person name="Schmutz J."/>
            <person name="Symeonidi A."/>
            <person name="Elias M."/>
            <person name="Eveleigh R.J."/>
            <person name="Herman E.K."/>
            <person name="Klute M.J."/>
            <person name="Nakayama T."/>
            <person name="Obornik M."/>
            <person name="Reyes-Prieto A."/>
            <person name="Armbrust E.V."/>
            <person name="Aves S.J."/>
            <person name="Beiko R.G."/>
            <person name="Coutinho P."/>
            <person name="Dacks J.B."/>
            <person name="Durnford D.G."/>
            <person name="Fast N.M."/>
            <person name="Green B.R."/>
            <person name="Grisdale C."/>
            <person name="Hempe F."/>
            <person name="Henrissat B."/>
            <person name="Hoppner M.P."/>
            <person name="Ishida K.-I."/>
            <person name="Kim E."/>
            <person name="Koreny L."/>
            <person name="Kroth P.G."/>
            <person name="Liu Y."/>
            <person name="Malik S.-B."/>
            <person name="Maier U.G."/>
            <person name="McRose D."/>
            <person name="Mock T."/>
            <person name="Neilson J.A."/>
            <person name="Onodera N.T."/>
            <person name="Poole A.M."/>
            <person name="Pritham E.J."/>
            <person name="Richards T.A."/>
            <person name="Rocap G."/>
            <person name="Roy S.W."/>
            <person name="Sarai C."/>
            <person name="Schaack S."/>
            <person name="Shirato S."/>
            <person name="Slamovits C.H."/>
            <person name="Spencer D.F."/>
            <person name="Suzuki S."/>
            <person name="Worden A.Z."/>
            <person name="Zauner S."/>
            <person name="Barry K."/>
            <person name="Bell C."/>
            <person name="Bharti A.K."/>
            <person name="Crow J.A."/>
            <person name="Grimwood J."/>
            <person name="Kramer R."/>
            <person name="Lindquist E."/>
            <person name="Lucas S."/>
            <person name="Salamov A."/>
            <person name="McFadden G.I."/>
            <person name="Lane C.E."/>
            <person name="Keeling P.J."/>
            <person name="Gray M.W."/>
            <person name="Grigoriev I.V."/>
            <person name="Archibald J.M."/>
        </authorList>
    </citation>
    <scope>NUCLEOTIDE SEQUENCE</scope>
    <source>
        <strain evidence="4">CCMP2712</strain>
    </source>
</reference>
<name>L1J9M9_GUITC</name>
<protein>
    <submittedName>
        <fullName evidence="2 3">Uncharacterized protein</fullName>
    </submittedName>
</protein>
<keyword evidence="4" id="KW-1185">Reference proteome</keyword>
<dbReference type="GeneID" id="17301921"/>
<proteinExistence type="predicted"/>
<reference evidence="2 4" key="1">
    <citation type="journal article" date="2012" name="Nature">
        <title>Algal genomes reveal evolutionary mosaicism and the fate of nucleomorphs.</title>
        <authorList>
            <consortium name="DOE Joint Genome Institute"/>
            <person name="Curtis B.A."/>
            <person name="Tanifuji G."/>
            <person name="Burki F."/>
            <person name="Gruber A."/>
            <person name="Irimia M."/>
            <person name="Maruyama S."/>
            <person name="Arias M.C."/>
            <person name="Ball S.G."/>
            <person name="Gile G.H."/>
            <person name="Hirakawa Y."/>
            <person name="Hopkins J.F."/>
            <person name="Kuo A."/>
            <person name="Rensing S.A."/>
            <person name="Schmutz J."/>
            <person name="Symeonidi A."/>
            <person name="Elias M."/>
            <person name="Eveleigh R.J."/>
            <person name="Herman E.K."/>
            <person name="Klute M.J."/>
            <person name="Nakayama T."/>
            <person name="Obornik M."/>
            <person name="Reyes-Prieto A."/>
            <person name="Armbrust E.V."/>
            <person name="Aves S.J."/>
            <person name="Beiko R.G."/>
            <person name="Coutinho P."/>
            <person name="Dacks J.B."/>
            <person name="Durnford D.G."/>
            <person name="Fast N.M."/>
            <person name="Green B.R."/>
            <person name="Grisdale C.J."/>
            <person name="Hempel F."/>
            <person name="Henrissat B."/>
            <person name="Hoppner M.P."/>
            <person name="Ishida K."/>
            <person name="Kim E."/>
            <person name="Koreny L."/>
            <person name="Kroth P.G."/>
            <person name="Liu Y."/>
            <person name="Malik S.B."/>
            <person name="Maier U.G."/>
            <person name="McRose D."/>
            <person name="Mock T."/>
            <person name="Neilson J.A."/>
            <person name="Onodera N.T."/>
            <person name="Poole A.M."/>
            <person name="Pritham E.J."/>
            <person name="Richards T.A."/>
            <person name="Rocap G."/>
            <person name="Roy S.W."/>
            <person name="Sarai C."/>
            <person name="Schaack S."/>
            <person name="Shirato S."/>
            <person name="Slamovits C.H."/>
            <person name="Spencer D.F."/>
            <person name="Suzuki S."/>
            <person name="Worden A.Z."/>
            <person name="Zauner S."/>
            <person name="Barry K."/>
            <person name="Bell C."/>
            <person name="Bharti A.K."/>
            <person name="Crow J.A."/>
            <person name="Grimwood J."/>
            <person name="Kramer R."/>
            <person name="Lindquist E."/>
            <person name="Lucas S."/>
            <person name="Salamov A."/>
            <person name="McFadden G.I."/>
            <person name="Lane C.E."/>
            <person name="Keeling P.J."/>
            <person name="Gray M.W."/>
            <person name="Grigoriev I.V."/>
            <person name="Archibald J.M."/>
        </authorList>
    </citation>
    <scope>NUCLEOTIDE SEQUENCE</scope>
    <source>
        <strain evidence="2 4">CCMP2712</strain>
    </source>
</reference>
<accession>L1J9M9</accession>
<keyword evidence="1" id="KW-1133">Transmembrane helix</keyword>
<evidence type="ECO:0000313" key="3">
    <source>
        <dbReference type="EnsemblProtists" id="EKX45241"/>
    </source>
</evidence>
<dbReference type="PaxDb" id="55529-EKX45241"/>
<dbReference type="AlphaFoldDB" id="L1J9M9"/>
<dbReference type="KEGG" id="gtt:GUITHDRAFT_108881"/>
<keyword evidence="1" id="KW-0812">Transmembrane</keyword>
<organism evidence="2">
    <name type="scientific">Guillardia theta (strain CCMP2712)</name>
    <name type="common">Cryptophyte</name>
    <dbReference type="NCBI Taxonomy" id="905079"/>
    <lineage>
        <taxon>Eukaryota</taxon>
        <taxon>Cryptophyceae</taxon>
        <taxon>Pyrenomonadales</taxon>
        <taxon>Geminigeraceae</taxon>
        <taxon>Guillardia</taxon>
    </lineage>
</organism>
<dbReference type="HOGENOM" id="CLU_1605838_0_0_1"/>
<evidence type="ECO:0000313" key="4">
    <source>
        <dbReference type="Proteomes" id="UP000011087"/>
    </source>
</evidence>
<dbReference type="EnsemblProtists" id="EKX45241">
    <property type="protein sequence ID" value="EKX45241"/>
    <property type="gene ID" value="GUITHDRAFT_108881"/>
</dbReference>
<gene>
    <name evidence="2" type="ORF">GUITHDRAFT_108881</name>
</gene>
<dbReference type="Proteomes" id="UP000011087">
    <property type="component" value="Unassembled WGS sequence"/>
</dbReference>
<dbReference type="RefSeq" id="XP_005832221.1">
    <property type="nucleotide sequence ID" value="XM_005832164.1"/>
</dbReference>
<feature type="transmembrane region" description="Helical" evidence="1">
    <location>
        <begin position="12"/>
        <end position="31"/>
    </location>
</feature>
<evidence type="ECO:0000313" key="2">
    <source>
        <dbReference type="EMBL" id="EKX45241.1"/>
    </source>
</evidence>
<keyword evidence="1" id="KW-0472">Membrane</keyword>
<sequence>MFEFTRSILYELSCYLAIFVLLSQGFCLFLRHVTEGWVFGMAGMHYRDLLLVCCSVQCQVWHTPDEWIKSNISYFASNSDYYGLATVSCLFKYAILWIFVVLLTMTIPDAPSPLQDLEISPKTKNIFETSHVPKRSERSRVLKERFEGLQSRLGRDKDKAKTIKTE</sequence>
<dbReference type="EMBL" id="JH993000">
    <property type="protein sequence ID" value="EKX45241.1"/>
    <property type="molecule type" value="Genomic_DNA"/>
</dbReference>